<feature type="non-terminal residue" evidence="1">
    <location>
        <position position="1"/>
    </location>
</feature>
<comment type="caution">
    <text evidence="1">The sequence shown here is derived from an EMBL/GenBank/DDBJ whole genome shotgun (WGS) entry which is preliminary data.</text>
</comment>
<keyword evidence="2" id="KW-1185">Reference proteome</keyword>
<accession>A0ACA9QXI9</accession>
<dbReference type="Proteomes" id="UP000789702">
    <property type="component" value="Unassembled WGS sequence"/>
</dbReference>
<sequence length="90" mass="10416">NHYMTLRKRKKGQDLESFSDLNINIPGFVGNISSRKLTTFITAGPRLHQLLEALNNNWALLDIIDDVSITWLENIRKDEWAAFIKNIKGY</sequence>
<proteinExistence type="predicted"/>
<reference evidence="1" key="1">
    <citation type="submission" date="2021-06" db="EMBL/GenBank/DDBJ databases">
        <authorList>
            <person name="Kallberg Y."/>
            <person name="Tangrot J."/>
            <person name="Rosling A."/>
        </authorList>
    </citation>
    <scope>NUCLEOTIDE SEQUENCE</scope>
    <source>
        <strain evidence="1">IL203A</strain>
    </source>
</reference>
<evidence type="ECO:0000313" key="1">
    <source>
        <dbReference type="EMBL" id="CAG8768581.1"/>
    </source>
</evidence>
<name>A0ACA9QXI9_9GLOM</name>
<dbReference type="EMBL" id="CAJVPU010055395">
    <property type="protein sequence ID" value="CAG8768581.1"/>
    <property type="molecule type" value="Genomic_DNA"/>
</dbReference>
<gene>
    <name evidence="1" type="ORF">DHETER_LOCUS15704</name>
</gene>
<protein>
    <submittedName>
        <fullName evidence="1">1349_t:CDS:1</fullName>
    </submittedName>
</protein>
<organism evidence="1 2">
    <name type="scientific">Dentiscutata heterogama</name>
    <dbReference type="NCBI Taxonomy" id="1316150"/>
    <lineage>
        <taxon>Eukaryota</taxon>
        <taxon>Fungi</taxon>
        <taxon>Fungi incertae sedis</taxon>
        <taxon>Mucoromycota</taxon>
        <taxon>Glomeromycotina</taxon>
        <taxon>Glomeromycetes</taxon>
        <taxon>Diversisporales</taxon>
        <taxon>Gigasporaceae</taxon>
        <taxon>Dentiscutata</taxon>
    </lineage>
</organism>
<evidence type="ECO:0000313" key="2">
    <source>
        <dbReference type="Proteomes" id="UP000789702"/>
    </source>
</evidence>